<reference evidence="1 2" key="1">
    <citation type="submission" date="2019-04" db="EMBL/GenBank/DDBJ databases">
        <authorList>
            <consortium name="DOE Joint Genome Institute"/>
            <person name="Mondo S."/>
            <person name="Kjaerbolling I."/>
            <person name="Vesth T."/>
            <person name="Frisvad J.C."/>
            <person name="Nybo J.L."/>
            <person name="Theobald S."/>
            <person name="Kildgaard S."/>
            <person name="Isbrandt T."/>
            <person name="Kuo A."/>
            <person name="Sato A."/>
            <person name="Lyhne E.K."/>
            <person name="Kogle M.E."/>
            <person name="Wiebenga A."/>
            <person name="Kun R.S."/>
            <person name="Lubbers R.J."/>
            <person name="Makela M.R."/>
            <person name="Barry K."/>
            <person name="Chovatia M."/>
            <person name="Clum A."/>
            <person name="Daum C."/>
            <person name="Haridas S."/>
            <person name="He G."/>
            <person name="LaButti K."/>
            <person name="Lipzen A."/>
            <person name="Riley R."/>
            <person name="Salamov A."/>
            <person name="Simmons B.A."/>
            <person name="Magnuson J.K."/>
            <person name="Henrissat B."/>
            <person name="Mortensen U.H."/>
            <person name="Larsen T.O."/>
            <person name="Devries R.P."/>
            <person name="Grigoriev I.V."/>
            <person name="Machida M."/>
            <person name="Baker S.E."/>
            <person name="Andersen M.R."/>
            <person name="Cantor M.N."/>
            <person name="Hua S.X."/>
        </authorList>
    </citation>
    <scope>NUCLEOTIDE SEQUENCE [LARGE SCALE GENOMIC DNA]</scope>
    <source>
        <strain evidence="1 2">CBS 117616</strain>
    </source>
</reference>
<keyword evidence="2" id="KW-1185">Reference proteome</keyword>
<proteinExistence type="predicted"/>
<accession>A0ABQ6W5Q2</accession>
<sequence length="206" mass="22076">MSRIMYDYNRTVKGKLGGAHWTFPPFQDGTTLRRSDTTVPPSASIHASARINPVAPEQVKKHEKQEPLKAIDVISAARTQQEKAMENYLLLTADKGKIKIPGIGESWKGVPQEIQTIKGDIPMSSLEKEELDKGDTASDVYLAAGVASAVGDVVGVILDFAVKAQPMGVGADTSMGGSHLSRIHQFYAEAFRTAAQHTSEGGAQTG</sequence>
<name>A0ABQ6W5Q2_9EURO</name>
<dbReference type="Proteomes" id="UP000325395">
    <property type="component" value="Unassembled WGS sequence"/>
</dbReference>
<dbReference type="EMBL" id="ML735838">
    <property type="protein sequence ID" value="KAE8412340.1"/>
    <property type="molecule type" value="Genomic_DNA"/>
</dbReference>
<organism evidence="1 2">
    <name type="scientific">Aspergillus pseudocaelatus</name>
    <dbReference type="NCBI Taxonomy" id="1825620"/>
    <lineage>
        <taxon>Eukaryota</taxon>
        <taxon>Fungi</taxon>
        <taxon>Dikarya</taxon>
        <taxon>Ascomycota</taxon>
        <taxon>Pezizomycotina</taxon>
        <taxon>Eurotiomycetes</taxon>
        <taxon>Eurotiomycetidae</taxon>
        <taxon>Eurotiales</taxon>
        <taxon>Aspergillaceae</taxon>
        <taxon>Aspergillus</taxon>
        <taxon>Aspergillus subgen. Circumdati</taxon>
    </lineage>
</organism>
<evidence type="ECO:0000313" key="1">
    <source>
        <dbReference type="EMBL" id="KAE8412340.1"/>
    </source>
</evidence>
<protein>
    <submittedName>
        <fullName evidence="1">Uncharacterized protein</fullName>
    </submittedName>
</protein>
<gene>
    <name evidence="1" type="ORF">BDV36DRAFT_300966</name>
</gene>
<evidence type="ECO:0000313" key="2">
    <source>
        <dbReference type="Proteomes" id="UP000325395"/>
    </source>
</evidence>